<dbReference type="AlphaFoldDB" id="A0A410FSE5"/>
<keyword evidence="2" id="KW-0460">Magnesium</keyword>
<dbReference type="Pfam" id="PF00374">
    <property type="entry name" value="NiFeSe_Hases"/>
    <property type="match status" value="1"/>
</dbReference>
<dbReference type="InterPro" id="IPR001501">
    <property type="entry name" value="Ni-dep_hyd_lsu"/>
</dbReference>
<proteinExistence type="predicted"/>
<keyword evidence="2" id="KW-0533">Nickel</keyword>
<dbReference type="PANTHER" id="PTHR43485">
    <property type="entry name" value="HYDROGENASE-4 COMPONENT G"/>
    <property type="match status" value="1"/>
</dbReference>
<keyword evidence="2" id="KW-0408">Iron</keyword>
<feature type="binding site" evidence="2">
    <location>
        <position position="71"/>
    </location>
    <ligand>
        <name>Ni(2+)</name>
        <dbReference type="ChEBI" id="CHEBI:49786"/>
    </ligand>
</feature>
<reference evidence="5" key="1">
    <citation type="submission" date="2018-12" db="EMBL/GenBank/DDBJ databases">
        <title>Complete genome sequence of an uncultured bacterium of the candidate phylum Bipolaricaulota.</title>
        <authorList>
            <person name="Kadnikov V.V."/>
            <person name="Mardanov A.V."/>
            <person name="Beletsky A.V."/>
            <person name="Frank Y.A."/>
            <person name="Karnachuk O.V."/>
            <person name="Ravin N.V."/>
        </authorList>
    </citation>
    <scope>NUCLEOTIDE SEQUENCE [LARGE SCALE GENOMIC DNA]</scope>
</reference>
<sequence length="420" mass="47070">MPETQNVYEIPIGPIHPALKEPIRFTFQVEGERIRGVDVRAGFAHRGIEFMAMKRNLIQTLYLSERICGICSISHPIAITLAVERAAGIEVPPRAQYLRVIFSELERIHSHLLWAGVAAHELGFDTLLHLTWKVREQVLDILEELSGNRIDYAIPIYGGVRRDIVPAQVPKVEAMVRYYRGLLDELLDAFLRDPSVEARTRDVGILTAQEADSLCAVGPTARASGLSKDVRQDRPYLVYGELGVRAITPRDWGLEPRGDVYDKAVVRLLEIGQSLDLIEKCLYEMPDGEITSFPKIPALLAYLKKAEGEGLGWHEAPRGEVIHYIRLEAGVEEPVVWKVKAPTYSNLMSWVPMFRDQEVADIPIIAASIDPCMCCMDRVHVVRDGSPGTVLKEELLRLSRAKTERVTRHLSPVPRHGGAA</sequence>
<dbReference type="GO" id="GO:0048038">
    <property type="term" value="F:quinone binding"/>
    <property type="evidence" value="ECO:0007669"/>
    <property type="project" value="InterPro"/>
</dbReference>
<evidence type="ECO:0000313" key="4">
    <source>
        <dbReference type="EMBL" id="QAA76015.1"/>
    </source>
</evidence>
<organism evidence="4 5">
    <name type="scientific">Bipolaricaulis sibiricus</name>
    <dbReference type="NCBI Taxonomy" id="2501609"/>
    <lineage>
        <taxon>Bacteria</taxon>
        <taxon>Candidatus Bipolaricaulota</taxon>
        <taxon>Candidatus Bipolaricaulia</taxon>
        <taxon>Candidatus Bipolaricaulales</taxon>
        <taxon>Candidatus Bipolaricaulaceae</taxon>
        <taxon>Candidatus Bipolaricaulis</taxon>
    </lineage>
</organism>
<dbReference type="KEGG" id="bih:BIP78_0247"/>
<gene>
    <name evidence="4" type="ORF">BIP78_0247</name>
</gene>
<dbReference type="InterPro" id="IPR018194">
    <property type="entry name" value="Ni-dep_hyd_lsu_Ni_BS"/>
</dbReference>
<evidence type="ECO:0000259" key="3">
    <source>
        <dbReference type="Pfam" id="PF00346"/>
    </source>
</evidence>
<dbReference type="PROSITE" id="PS00507">
    <property type="entry name" value="NI_HGENASE_L_1"/>
    <property type="match status" value="1"/>
</dbReference>
<dbReference type="GO" id="GO:0051287">
    <property type="term" value="F:NAD binding"/>
    <property type="evidence" value="ECO:0007669"/>
    <property type="project" value="InterPro"/>
</dbReference>
<dbReference type="InterPro" id="IPR029014">
    <property type="entry name" value="NiFe-Hase_large"/>
</dbReference>
<dbReference type="Gene3D" id="1.10.645.10">
    <property type="entry name" value="Cytochrome-c3 Hydrogenase, chain B"/>
    <property type="match status" value="1"/>
</dbReference>
<evidence type="ECO:0000256" key="2">
    <source>
        <dbReference type="PIRSR" id="PIRSR601501-1"/>
    </source>
</evidence>
<feature type="binding site" evidence="2">
    <location>
        <position position="68"/>
    </location>
    <ligand>
        <name>Ni(2+)</name>
        <dbReference type="ChEBI" id="CHEBI:49786"/>
    </ligand>
</feature>
<feature type="binding site" evidence="2">
    <location>
        <position position="339"/>
    </location>
    <ligand>
        <name>Mg(2+)</name>
        <dbReference type="ChEBI" id="CHEBI:18420"/>
    </ligand>
</feature>
<feature type="binding site" evidence="2">
    <location>
        <position position="372"/>
    </location>
    <ligand>
        <name>Ni(2+)</name>
        <dbReference type="ChEBI" id="CHEBI:49786"/>
    </ligand>
</feature>
<dbReference type="Pfam" id="PF00346">
    <property type="entry name" value="Complex1_49kDa"/>
    <property type="match status" value="1"/>
</dbReference>
<dbReference type="GO" id="GO:0016151">
    <property type="term" value="F:nickel cation binding"/>
    <property type="evidence" value="ECO:0007669"/>
    <property type="project" value="InterPro"/>
</dbReference>
<dbReference type="Proteomes" id="UP000287233">
    <property type="component" value="Chromosome"/>
</dbReference>
<feature type="domain" description="NADH-quinone oxidoreductase subunit D" evidence="3">
    <location>
        <begin position="122"/>
        <end position="378"/>
    </location>
</feature>
<dbReference type="EMBL" id="CP034928">
    <property type="protein sequence ID" value="QAA76015.1"/>
    <property type="molecule type" value="Genomic_DNA"/>
</dbReference>
<keyword evidence="1" id="KW-0560">Oxidoreductase</keyword>
<dbReference type="InterPro" id="IPR052197">
    <property type="entry name" value="ComplexI_49kDa-like"/>
</dbReference>
<evidence type="ECO:0000313" key="5">
    <source>
        <dbReference type="Proteomes" id="UP000287233"/>
    </source>
</evidence>
<feature type="binding site" evidence="2">
    <location>
        <position position="375"/>
    </location>
    <ligand>
        <name>Fe cation</name>
        <dbReference type="ChEBI" id="CHEBI:24875"/>
    </ligand>
</feature>
<feature type="binding site" evidence="2">
    <location>
        <position position="71"/>
    </location>
    <ligand>
        <name>Fe cation</name>
        <dbReference type="ChEBI" id="CHEBI:24875"/>
    </ligand>
</feature>
<evidence type="ECO:0000256" key="1">
    <source>
        <dbReference type="ARBA" id="ARBA00023002"/>
    </source>
</evidence>
<dbReference type="SUPFAM" id="SSF56762">
    <property type="entry name" value="HydB/Nqo4-like"/>
    <property type="match status" value="1"/>
</dbReference>
<keyword evidence="2" id="KW-0479">Metal-binding</keyword>
<dbReference type="GO" id="GO:0008901">
    <property type="term" value="F:ferredoxin hydrogenase activity"/>
    <property type="evidence" value="ECO:0007669"/>
    <property type="project" value="InterPro"/>
</dbReference>
<comment type="cofactor">
    <cofactor evidence="2">
        <name>Fe cation</name>
        <dbReference type="ChEBI" id="CHEBI:24875"/>
    </cofactor>
</comment>
<dbReference type="PANTHER" id="PTHR43485:SF1">
    <property type="entry name" value="FORMATE HYDROGENLYASE SUBUNIT 5-RELATED"/>
    <property type="match status" value="1"/>
</dbReference>
<name>A0A410FSE5_BIPS1</name>
<protein>
    <submittedName>
        <fullName evidence="4">Membrane bound hydrogenase, NiFe-hydrogenase large subunit MbhL</fullName>
    </submittedName>
</protein>
<dbReference type="InterPro" id="IPR001135">
    <property type="entry name" value="NADH_Q_OxRdtase_suD"/>
</dbReference>
<feature type="binding site" evidence="2">
    <location>
        <position position="49"/>
    </location>
    <ligand>
        <name>Mg(2+)</name>
        <dbReference type="ChEBI" id="CHEBI:18420"/>
    </ligand>
</feature>
<dbReference type="GO" id="GO:0016651">
    <property type="term" value="F:oxidoreductase activity, acting on NAD(P)H"/>
    <property type="evidence" value="ECO:0007669"/>
    <property type="project" value="InterPro"/>
</dbReference>
<accession>A0A410FSE5</accession>
<comment type="cofactor">
    <cofactor evidence="2">
        <name>Ni(2+)</name>
        <dbReference type="ChEBI" id="CHEBI:49786"/>
    </cofactor>
</comment>